<feature type="region of interest" description="Disordered" evidence="1">
    <location>
        <begin position="79"/>
        <end position="121"/>
    </location>
</feature>
<dbReference type="EnsemblPlants" id="Bra024126.1">
    <property type="protein sequence ID" value="Bra024126.1-P"/>
    <property type="gene ID" value="Bra024126"/>
</dbReference>
<dbReference type="AlphaFoldDB" id="M4E5S2"/>
<feature type="compositionally biased region" description="Low complexity" evidence="1">
    <location>
        <begin position="106"/>
        <end position="121"/>
    </location>
</feature>
<evidence type="ECO:0000313" key="3">
    <source>
        <dbReference type="Proteomes" id="UP000011750"/>
    </source>
</evidence>
<protein>
    <submittedName>
        <fullName evidence="2">Uncharacterized protein</fullName>
    </submittedName>
</protein>
<sequence>MEVSAFPFPYLQDDECSHLLGLFQDMDSAPSGFEFENVGNDNTRKRPRKEEEAVNGSDKAASGDILALDEEAKQQVKTMDGYYNQLQEPDVARPKRQRKASVEETASAASDIASGSGLVNT</sequence>
<accession>M4E5S2</accession>
<dbReference type="Gramene" id="Bra024126.1">
    <property type="protein sequence ID" value="Bra024126.1-P"/>
    <property type="gene ID" value="Bra024126"/>
</dbReference>
<dbReference type="Proteomes" id="UP000011750">
    <property type="component" value="Chromosome A03"/>
</dbReference>
<dbReference type="InParanoid" id="M4E5S2"/>
<evidence type="ECO:0000256" key="1">
    <source>
        <dbReference type="SAM" id="MobiDB-lite"/>
    </source>
</evidence>
<keyword evidence="3" id="KW-1185">Reference proteome</keyword>
<name>M4E5S2_BRACM</name>
<dbReference type="HOGENOM" id="CLU_2041344_0_0_1"/>
<organism evidence="2 3">
    <name type="scientific">Brassica campestris</name>
    <name type="common">Field mustard</name>
    <dbReference type="NCBI Taxonomy" id="3711"/>
    <lineage>
        <taxon>Eukaryota</taxon>
        <taxon>Viridiplantae</taxon>
        <taxon>Streptophyta</taxon>
        <taxon>Embryophyta</taxon>
        <taxon>Tracheophyta</taxon>
        <taxon>Spermatophyta</taxon>
        <taxon>Magnoliopsida</taxon>
        <taxon>eudicotyledons</taxon>
        <taxon>Gunneridae</taxon>
        <taxon>Pentapetalae</taxon>
        <taxon>rosids</taxon>
        <taxon>malvids</taxon>
        <taxon>Brassicales</taxon>
        <taxon>Brassicaceae</taxon>
        <taxon>Brassiceae</taxon>
        <taxon>Brassica</taxon>
    </lineage>
</organism>
<reference evidence="2 3" key="1">
    <citation type="journal article" date="2011" name="Nat. Genet.">
        <title>The genome of the mesopolyploid crop species Brassica rapa.</title>
        <authorList>
            <consortium name="Brassica rapa Genome Sequencing Project Consortium"/>
            <person name="Wang X."/>
            <person name="Wang H."/>
            <person name="Wang J."/>
            <person name="Sun R."/>
            <person name="Wu J."/>
            <person name="Liu S."/>
            <person name="Bai Y."/>
            <person name="Mun J.H."/>
            <person name="Bancroft I."/>
            <person name="Cheng F."/>
            <person name="Huang S."/>
            <person name="Li X."/>
            <person name="Hua W."/>
            <person name="Wang J."/>
            <person name="Wang X."/>
            <person name="Freeling M."/>
            <person name="Pires J.C."/>
            <person name="Paterson A.H."/>
            <person name="Chalhoub B."/>
            <person name="Wang B."/>
            <person name="Hayward A."/>
            <person name="Sharpe A.G."/>
            <person name="Park B.S."/>
            <person name="Weisshaar B."/>
            <person name="Liu B."/>
            <person name="Li B."/>
            <person name="Liu B."/>
            <person name="Tong C."/>
            <person name="Song C."/>
            <person name="Duran C."/>
            <person name="Peng C."/>
            <person name="Geng C."/>
            <person name="Koh C."/>
            <person name="Lin C."/>
            <person name="Edwards D."/>
            <person name="Mu D."/>
            <person name="Shen D."/>
            <person name="Soumpourou E."/>
            <person name="Li F."/>
            <person name="Fraser F."/>
            <person name="Conant G."/>
            <person name="Lassalle G."/>
            <person name="King G.J."/>
            <person name="Bonnema G."/>
            <person name="Tang H."/>
            <person name="Wang H."/>
            <person name="Belcram H."/>
            <person name="Zhou H."/>
            <person name="Hirakawa H."/>
            <person name="Abe H."/>
            <person name="Guo H."/>
            <person name="Wang H."/>
            <person name="Jin H."/>
            <person name="Parkin I.A."/>
            <person name="Batley J."/>
            <person name="Kim J.S."/>
            <person name="Just J."/>
            <person name="Li J."/>
            <person name="Xu J."/>
            <person name="Deng J."/>
            <person name="Kim J.A."/>
            <person name="Li J."/>
            <person name="Yu J."/>
            <person name="Meng J."/>
            <person name="Wang J."/>
            <person name="Min J."/>
            <person name="Poulain J."/>
            <person name="Wang J."/>
            <person name="Hatakeyama K."/>
            <person name="Wu K."/>
            <person name="Wang L."/>
            <person name="Fang L."/>
            <person name="Trick M."/>
            <person name="Links M.G."/>
            <person name="Zhao M."/>
            <person name="Jin M."/>
            <person name="Ramchiary N."/>
            <person name="Drou N."/>
            <person name="Berkman P.J."/>
            <person name="Cai Q."/>
            <person name="Huang Q."/>
            <person name="Li R."/>
            <person name="Tabata S."/>
            <person name="Cheng S."/>
            <person name="Zhang S."/>
            <person name="Zhang S."/>
            <person name="Huang S."/>
            <person name="Sato S."/>
            <person name="Sun S."/>
            <person name="Kwon S.J."/>
            <person name="Choi S.R."/>
            <person name="Lee T.H."/>
            <person name="Fan W."/>
            <person name="Zhao X."/>
            <person name="Tan X."/>
            <person name="Xu X."/>
            <person name="Wang Y."/>
            <person name="Qiu Y."/>
            <person name="Yin Y."/>
            <person name="Li Y."/>
            <person name="Du Y."/>
            <person name="Liao Y."/>
            <person name="Lim Y."/>
            <person name="Narusaka Y."/>
            <person name="Wang Y."/>
            <person name="Wang Z."/>
            <person name="Li Z."/>
            <person name="Wang Z."/>
            <person name="Xiong Z."/>
            <person name="Zhang Z."/>
        </authorList>
    </citation>
    <scope>NUCLEOTIDE SEQUENCE [LARGE SCALE GENOMIC DNA]</scope>
    <source>
        <strain evidence="2 3">cv. Chiifu-401-42</strain>
    </source>
</reference>
<evidence type="ECO:0000313" key="2">
    <source>
        <dbReference type="EnsemblPlants" id="Bra024126.1-P"/>
    </source>
</evidence>
<feature type="compositionally biased region" description="Basic and acidic residues" evidence="1">
    <location>
        <begin position="42"/>
        <end position="52"/>
    </location>
</feature>
<reference evidence="2 3" key="2">
    <citation type="journal article" date="2018" name="Hortic Res">
        <title>Improved Brassica rapa reference genome by single-molecule sequencing and chromosome conformation capture technologies.</title>
        <authorList>
            <person name="Zhang L."/>
            <person name="Cai X."/>
            <person name="Wu J."/>
            <person name="Liu M."/>
            <person name="Grob S."/>
            <person name="Cheng F."/>
            <person name="Liang J."/>
            <person name="Cai C."/>
            <person name="Liu Z."/>
            <person name="Liu B."/>
            <person name="Wang F."/>
            <person name="Li S."/>
            <person name="Liu F."/>
            <person name="Li X."/>
            <person name="Cheng L."/>
            <person name="Yang W."/>
            <person name="Li M.H."/>
            <person name="Grossniklaus U."/>
            <person name="Zheng H."/>
            <person name="Wang X."/>
        </authorList>
    </citation>
    <scope>NUCLEOTIDE SEQUENCE [LARGE SCALE GENOMIC DNA]</scope>
    <source>
        <strain evidence="2 3">cv. Chiifu-401-42</strain>
    </source>
</reference>
<proteinExistence type="predicted"/>
<reference evidence="2" key="3">
    <citation type="submission" date="2023-03" db="UniProtKB">
        <authorList>
            <consortium name="EnsemblPlants"/>
        </authorList>
    </citation>
    <scope>IDENTIFICATION</scope>
    <source>
        <strain evidence="2">cv. Chiifu-401-42</strain>
    </source>
</reference>
<dbReference type="eggNOG" id="KOG4585">
    <property type="taxonomic scope" value="Eukaryota"/>
</dbReference>
<feature type="region of interest" description="Disordered" evidence="1">
    <location>
        <begin position="30"/>
        <end position="66"/>
    </location>
</feature>